<sequence>MSDQFVAEIRIFAGTFAPVGWATCNGQLLPISQNTALFSLLGTTYGGDGKSTFALPDLAGSAPMHPGAVAGGTDHFLGESGGTPTVALLASEMPIHNHSLMASTENGTLKGPVPTEFLGRSKAGTIYQSNTASNLAQMNAQALSVAGSSLPHDNLQPYQAFTFIIAMQGIFPPRG</sequence>
<dbReference type="InterPro" id="IPR037053">
    <property type="entry name" value="Phage_tail_collar_dom_sf"/>
</dbReference>
<name>A0ABV7MX16_9HYPH</name>
<reference evidence="3" key="1">
    <citation type="journal article" date="2019" name="Int. J. Syst. Evol. Microbiol.">
        <title>The Global Catalogue of Microorganisms (GCM) 10K type strain sequencing project: providing services to taxonomists for standard genome sequencing and annotation.</title>
        <authorList>
            <consortium name="The Broad Institute Genomics Platform"/>
            <consortium name="The Broad Institute Genome Sequencing Center for Infectious Disease"/>
            <person name="Wu L."/>
            <person name="Ma J."/>
        </authorList>
    </citation>
    <scope>NUCLEOTIDE SEQUENCE [LARGE SCALE GENOMIC DNA]</scope>
    <source>
        <strain evidence="3">ICMP 19515</strain>
    </source>
</reference>
<accession>A0ABV7MX16</accession>
<organism evidence="2 3">
    <name type="scientific">Mesorhizobium cantuariense</name>
    <dbReference type="NCBI Taxonomy" id="1300275"/>
    <lineage>
        <taxon>Bacteria</taxon>
        <taxon>Pseudomonadati</taxon>
        <taxon>Pseudomonadota</taxon>
        <taxon>Alphaproteobacteria</taxon>
        <taxon>Hyphomicrobiales</taxon>
        <taxon>Phyllobacteriaceae</taxon>
        <taxon>Mesorhizobium</taxon>
    </lineage>
</organism>
<dbReference type="EMBL" id="JBHRVD010000001">
    <property type="protein sequence ID" value="MFC3326532.1"/>
    <property type="molecule type" value="Genomic_DNA"/>
</dbReference>
<dbReference type="SUPFAM" id="SSF88874">
    <property type="entry name" value="Receptor-binding domain of short tail fibre protein gp12"/>
    <property type="match status" value="1"/>
</dbReference>
<protein>
    <submittedName>
        <fullName evidence="2">Phage tail protein</fullName>
    </submittedName>
</protein>
<dbReference type="RefSeq" id="WP_378985440.1">
    <property type="nucleotide sequence ID" value="NZ_JBHRVD010000001.1"/>
</dbReference>
<dbReference type="Proteomes" id="UP001595648">
    <property type="component" value="Unassembled WGS sequence"/>
</dbReference>
<keyword evidence="3" id="KW-1185">Reference proteome</keyword>
<dbReference type="InterPro" id="IPR011083">
    <property type="entry name" value="Phage_tail_collar_dom"/>
</dbReference>
<dbReference type="Pfam" id="PF07484">
    <property type="entry name" value="Collar"/>
    <property type="match status" value="1"/>
</dbReference>
<dbReference type="Gene3D" id="3.90.1340.10">
    <property type="entry name" value="Phage tail collar domain"/>
    <property type="match status" value="1"/>
</dbReference>
<evidence type="ECO:0000313" key="3">
    <source>
        <dbReference type="Proteomes" id="UP001595648"/>
    </source>
</evidence>
<evidence type="ECO:0000259" key="1">
    <source>
        <dbReference type="Pfam" id="PF07484"/>
    </source>
</evidence>
<proteinExistence type="predicted"/>
<gene>
    <name evidence="2" type="ORF">ACFOJ9_32960</name>
</gene>
<feature type="domain" description="Phage tail collar" evidence="1">
    <location>
        <begin position="8"/>
        <end position="62"/>
    </location>
</feature>
<comment type="caution">
    <text evidence="2">The sequence shown here is derived from an EMBL/GenBank/DDBJ whole genome shotgun (WGS) entry which is preliminary data.</text>
</comment>
<evidence type="ECO:0000313" key="2">
    <source>
        <dbReference type="EMBL" id="MFC3326532.1"/>
    </source>
</evidence>